<keyword evidence="10" id="KW-1185">Reference proteome</keyword>
<dbReference type="InterPro" id="IPR051784">
    <property type="entry name" value="Nod_factor_ABC_transporter"/>
</dbReference>
<dbReference type="InterPro" id="IPR047817">
    <property type="entry name" value="ABC2_TM_bact-type"/>
</dbReference>
<evidence type="ECO:0000256" key="4">
    <source>
        <dbReference type="ARBA" id="ARBA00023136"/>
    </source>
</evidence>
<feature type="transmembrane region" description="Helical" evidence="6">
    <location>
        <begin position="198"/>
        <end position="217"/>
    </location>
</feature>
<reference evidence="9" key="1">
    <citation type="submission" date="2021-07" db="EMBL/GenBank/DDBJ databases">
        <title>Candidatus Kaistella beijingensis sp. nov. isolated from a municipal wastewater treatment plant is involved in sludge foaming.</title>
        <authorList>
            <person name="Song Y."/>
            <person name="Liu S.-J."/>
        </authorList>
    </citation>
    <scope>NUCLEOTIDE SEQUENCE</scope>
    <source>
        <strain evidence="9">DSM 43998</strain>
    </source>
</reference>
<evidence type="ECO:0000256" key="6">
    <source>
        <dbReference type="RuleBase" id="RU361157"/>
    </source>
</evidence>
<gene>
    <name evidence="9" type="ORF">KV203_03195</name>
</gene>
<feature type="transmembrane region" description="Helical" evidence="6">
    <location>
        <begin position="123"/>
        <end position="153"/>
    </location>
</feature>
<dbReference type="Proteomes" id="UP000887023">
    <property type="component" value="Chromosome"/>
</dbReference>
<evidence type="ECO:0000256" key="7">
    <source>
        <dbReference type="SAM" id="MobiDB-lite"/>
    </source>
</evidence>
<evidence type="ECO:0000256" key="5">
    <source>
        <dbReference type="ARBA" id="ARBA00023251"/>
    </source>
</evidence>
<keyword evidence="6" id="KW-1003">Cell membrane</keyword>
<keyword evidence="2 6" id="KW-0812">Transmembrane</keyword>
<evidence type="ECO:0000256" key="2">
    <source>
        <dbReference type="ARBA" id="ARBA00022692"/>
    </source>
</evidence>
<protein>
    <recommendedName>
        <fullName evidence="6">Transport permease protein</fullName>
    </recommendedName>
</protein>
<comment type="subcellular location">
    <subcellularLocation>
        <location evidence="6">Cell membrane</location>
        <topology evidence="6">Multi-pass membrane protein</topology>
    </subcellularLocation>
    <subcellularLocation>
        <location evidence="1">Membrane</location>
        <topology evidence="1">Multi-pass membrane protein</topology>
    </subcellularLocation>
</comment>
<feature type="transmembrane region" description="Helical" evidence="6">
    <location>
        <begin position="253"/>
        <end position="276"/>
    </location>
</feature>
<dbReference type="PIRSF" id="PIRSF006648">
    <property type="entry name" value="DrrB"/>
    <property type="match status" value="1"/>
</dbReference>
<name>A0ABX8S9E5_9ACTN</name>
<keyword evidence="4 6" id="KW-0472">Membrane</keyword>
<dbReference type="PANTHER" id="PTHR43229">
    <property type="entry name" value="NODULATION PROTEIN J"/>
    <property type="match status" value="1"/>
</dbReference>
<sequence length="279" mass="29965">MTTTTTTPVPAATTPRPSTPQALDRPGLRQTVANSLTMAYRGLLKVKHNPEQLFDVTIQPILFTLMFTYIFGGAISGNVAAYLPVIIPGILVQTVITTSMVTGTQLREDMDKGVFDRFRSLPIARIAPLAGALLADSVRYVIATTLTVMMGLIMGYRPGGGVRGVLLAGLLVIFCSFATSWIWALLGVLANKASAVQGYSMLVLFPLTFMSSAFVPVETMPGWMQAFVNVNPVTHVVYACRELMNHGTVGADVGWSLLGSVVLIAVLAPITVKLFMRKA</sequence>
<feature type="transmembrane region" description="Helical" evidence="6">
    <location>
        <begin position="53"/>
        <end position="75"/>
    </location>
</feature>
<evidence type="ECO:0000259" key="8">
    <source>
        <dbReference type="PROSITE" id="PS51012"/>
    </source>
</evidence>
<evidence type="ECO:0000256" key="3">
    <source>
        <dbReference type="ARBA" id="ARBA00022989"/>
    </source>
</evidence>
<comment type="similarity">
    <text evidence="6">Belongs to the ABC-2 integral membrane protein family.</text>
</comment>
<keyword evidence="3 6" id="KW-1133">Transmembrane helix</keyword>
<evidence type="ECO:0000313" key="10">
    <source>
        <dbReference type="Proteomes" id="UP000887023"/>
    </source>
</evidence>
<feature type="transmembrane region" description="Helical" evidence="6">
    <location>
        <begin position="165"/>
        <end position="186"/>
    </location>
</feature>
<feature type="transmembrane region" description="Helical" evidence="6">
    <location>
        <begin position="81"/>
        <end position="102"/>
    </location>
</feature>
<dbReference type="Pfam" id="PF01061">
    <property type="entry name" value="ABC2_membrane"/>
    <property type="match status" value="1"/>
</dbReference>
<dbReference type="PANTHER" id="PTHR43229:SF2">
    <property type="entry name" value="NODULATION PROTEIN J"/>
    <property type="match status" value="1"/>
</dbReference>
<feature type="region of interest" description="Disordered" evidence="7">
    <location>
        <begin position="1"/>
        <end position="26"/>
    </location>
</feature>
<organism evidence="9 10">
    <name type="scientific">Skermania pinensis</name>
    <dbReference type="NCBI Taxonomy" id="39122"/>
    <lineage>
        <taxon>Bacteria</taxon>
        <taxon>Bacillati</taxon>
        <taxon>Actinomycetota</taxon>
        <taxon>Actinomycetes</taxon>
        <taxon>Mycobacteriales</taxon>
        <taxon>Gordoniaceae</taxon>
        <taxon>Skermania</taxon>
    </lineage>
</organism>
<keyword evidence="6" id="KW-0813">Transport</keyword>
<evidence type="ECO:0000313" key="9">
    <source>
        <dbReference type="EMBL" id="QXQ14437.1"/>
    </source>
</evidence>
<dbReference type="InterPro" id="IPR000412">
    <property type="entry name" value="ABC_2_transport"/>
</dbReference>
<accession>A0ABX8S9E5</accession>
<feature type="domain" description="ABC transmembrane type-2" evidence="8">
    <location>
        <begin position="51"/>
        <end position="278"/>
    </location>
</feature>
<dbReference type="EMBL" id="CP079105">
    <property type="protein sequence ID" value="QXQ14437.1"/>
    <property type="molecule type" value="Genomic_DNA"/>
</dbReference>
<dbReference type="PROSITE" id="PS51012">
    <property type="entry name" value="ABC_TM2"/>
    <property type="match status" value="1"/>
</dbReference>
<proteinExistence type="inferred from homology"/>
<dbReference type="InterPro" id="IPR013525">
    <property type="entry name" value="ABC2_TM"/>
</dbReference>
<keyword evidence="5" id="KW-0046">Antibiotic resistance</keyword>
<evidence type="ECO:0000256" key="1">
    <source>
        <dbReference type="ARBA" id="ARBA00004141"/>
    </source>
</evidence>
<dbReference type="RefSeq" id="WP_066466733.1">
    <property type="nucleotide sequence ID" value="NZ_CBCRUZ010000003.1"/>
</dbReference>
<feature type="compositionally biased region" description="Low complexity" evidence="7">
    <location>
        <begin position="1"/>
        <end position="20"/>
    </location>
</feature>